<keyword evidence="1" id="KW-0812">Transmembrane</keyword>
<dbReference type="Proteomes" id="UP001258181">
    <property type="component" value="Unassembled WGS sequence"/>
</dbReference>
<proteinExistence type="predicted"/>
<sequence>MLNGVQLFNWLVVFRSITYVISQNWISLSKTGYLNSSHR</sequence>
<reference evidence="2 3" key="1">
    <citation type="submission" date="2023-07" db="EMBL/GenBank/DDBJ databases">
        <title>Sorghum-associated microbial communities from plants grown in Nebraska, USA.</title>
        <authorList>
            <person name="Schachtman D."/>
        </authorList>
    </citation>
    <scope>NUCLEOTIDE SEQUENCE [LARGE SCALE GENOMIC DNA]</scope>
    <source>
        <strain evidence="2 3">BE211</strain>
    </source>
</reference>
<feature type="transmembrane region" description="Helical" evidence="1">
    <location>
        <begin position="7"/>
        <end position="26"/>
    </location>
</feature>
<keyword evidence="3" id="KW-1185">Reference proteome</keyword>
<comment type="caution">
    <text evidence="2">The sequence shown here is derived from an EMBL/GenBank/DDBJ whole genome shotgun (WGS) entry which is preliminary data.</text>
</comment>
<organism evidence="2 3">
    <name type="scientific">Fictibacillus barbaricus</name>
    <dbReference type="NCBI Taxonomy" id="182136"/>
    <lineage>
        <taxon>Bacteria</taxon>
        <taxon>Bacillati</taxon>
        <taxon>Bacillota</taxon>
        <taxon>Bacilli</taxon>
        <taxon>Bacillales</taxon>
        <taxon>Fictibacillaceae</taxon>
        <taxon>Fictibacillus</taxon>
    </lineage>
</organism>
<protein>
    <submittedName>
        <fullName evidence="2">Uncharacterized protein</fullName>
    </submittedName>
</protein>
<accession>A0ABU1TYQ9</accession>
<name>A0ABU1TYQ9_9BACL</name>
<gene>
    <name evidence="2" type="ORF">J2X07_001339</name>
</gene>
<evidence type="ECO:0000313" key="3">
    <source>
        <dbReference type="Proteomes" id="UP001258181"/>
    </source>
</evidence>
<dbReference type="EMBL" id="JAVDWA010000002">
    <property type="protein sequence ID" value="MDR7072362.1"/>
    <property type="molecule type" value="Genomic_DNA"/>
</dbReference>
<evidence type="ECO:0000313" key="2">
    <source>
        <dbReference type="EMBL" id="MDR7072362.1"/>
    </source>
</evidence>
<keyword evidence="1" id="KW-1133">Transmembrane helix</keyword>
<keyword evidence="1" id="KW-0472">Membrane</keyword>
<evidence type="ECO:0000256" key="1">
    <source>
        <dbReference type="SAM" id="Phobius"/>
    </source>
</evidence>